<sequence>MHQLAPHSWPSLTAYLCVAHSVQLADAKLNETIPWALFEKECLSYPSAKSTDRSLESNVGCALNAHSMLALQVVRRFWGHLFSQQQQGDASQTSVSFTLPYQTELADLRSLCLLP</sequence>
<dbReference type="Proteomes" id="UP001321473">
    <property type="component" value="Unassembled WGS sequence"/>
</dbReference>
<protein>
    <submittedName>
        <fullName evidence="1">Uncharacterized protein</fullName>
    </submittedName>
</protein>
<gene>
    <name evidence="1" type="ORF">V5799_013030</name>
</gene>
<proteinExistence type="predicted"/>
<dbReference type="AlphaFoldDB" id="A0AAQ4E708"/>
<accession>A0AAQ4E708</accession>
<comment type="caution">
    <text evidence="1">The sequence shown here is derived from an EMBL/GenBank/DDBJ whole genome shotgun (WGS) entry which is preliminary data.</text>
</comment>
<keyword evidence="2" id="KW-1185">Reference proteome</keyword>
<organism evidence="1 2">
    <name type="scientific">Amblyomma americanum</name>
    <name type="common">Lone star tick</name>
    <dbReference type="NCBI Taxonomy" id="6943"/>
    <lineage>
        <taxon>Eukaryota</taxon>
        <taxon>Metazoa</taxon>
        <taxon>Ecdysozoa</taxon>
        <taxon>Arthropoda</taxon>
        <taxon>Chelicerata</taxon>
        <taxon>Arachnida</taxon>
        <taxon>Acari</taxon>
        <taxon>Parasitiformes</taxon>
        <taxon>Ixodida</taxon>
        <taxon>Ixodoidea</taxon>
        <taxon>Ixodidae</taxon>
        <taxon>Amblyomminae</taxon>
        <taxon>Amblyomma</taxon>
    </lineage>
</organism>
<dbReference type="EMBL" id="JARKHS020021041">
    <property type="protein sequence ID" value="KAK8770507.1"/>
    <property type="molecule type" value="Genomic_DNA"/>
</dbReference>
<reference evidence="1 2" key="1">
    <citation type="journal article" date="2023" name="Arcadia Sci">
        <title>De novo assembly of a long-read Amblyomma americanum tick genome.</title>
        <authorList>
            <person name="Chou S."/>
            <person name="Poskanzer K.E."/>
            <person name="Rollins M."/>
            <person name="Thuy-Boun P.S."/>
        </authorList>
    </citation>
    <scope>NUCLEOTIDE SEQUENCE [LARGE SCALE GENOMIC DNA]</scope>
    <source>
        <strain evidence="1">F_SG_1</strain>
        <tissue evidence="1">Salivary glands</tissue>
    </source>
</reference>
<evidence type="ECO:0000313" key="2">
    <source>
        <dbReference type="Proteomes" id="UP001321473"/>
    </source>
</evidence>
<name>A0AAQ4E708_AMBAM</name>
<evidence type="ECO:0000313" key="1">
    <source>
        <dbReference type="EMBL" id="KAK8770507.1"/>
    </source>
</evidence>